<feature type="compositionally biased region" description="Polar residues" evidence="1">
    <location>
        <begin position="718"/>
        <end position="734"/>
    </location>
</feature>
<feature type="compositionally biased region" description="Low complexity" evidence="1">
    <location>
        <begin position="611"/>
        <end position="622"/>
    </location>
</feature>
<dbReference type="OrthoDB" id="4115400at2759"/>
<feature type="compositionally biased region" description="Pro residues" evidence="1">
    <location>
        <begin position="838"/>
        <end position="850"/>
    </location>
</feature>
<gene>
    <name evidence="2" type="ORF">SAMD00023353_1002210</name>
</gene>
<dbReference type="EMBL" id="DF977455">
    <property type="protein sequence ID" value="GAP85304.1"/>
    <property type="molecule type" value="Genomic_DNA"/>
</dbReference>
<protein>
    <submittedName>
        <fullName evidence="2">Uncharacterized protein</fullName>
    </submittedName>
</protein>
<feature type="compositionally biased region" description="Acidic residues" evidence="1">
    <location>
        <begin position="326"/>
        <end position="335"/>
    </location>
</feature>
<feature type="compositionally biased region" description="Low complexity" evidence="1">
    <location>
        <begin position="46"/>
        <end position="72"/>
    </location>
</feature>
<dbReference type="OMA" id="MKARWAS"/>
<dbReference type="STRING" id="77044.A0A1W2TBL8"/>
<evidence type="ECO:0000313" key="2">
    <source>
        <dbReference type="EMBL" id="GAP85304.1"/>
    </source>
</evidence>
<evidence type="ECO:0000256" key="1">
    <source>
        <dbReference type="SAM" id="MobiDB-lite"/>
    </source>
</evidence>
<feature type="compositionally biased region" description="Low complexity" evidence="1">
    <location>
        <begin position="23"/>
        <end position="35"/>
    </location>
</feature>
<feature type="region of interest" description="Disordered" evidence="1">
    <location>
        <begin position="317"/>
        <end position="380"/>
    </location>
</feature>
<dbReference type="PANTHER" id="PTHR48125">
    <property type="entry name" value="LP07818P1"/>
    <property type="match status" value="1"/>
</dbReference>
<feature type="compositionally biased region" description="Basic residues" evidence="1">
    <location>
        <begin position="10"/>
        <end position="21"/>
    </location>
</feature>
<keyword evidence="3" id="KW-1185">Reference proteome</keyword>
<proteinExistence type="predicted"/>
<organism evidence="2">
    <name type="scientific">Rosellinia necatrix</name>
    <name type="common">White root-rot fungus</name>
    <dbReference type="NCBI Taxonomy" id="77044"/>
    <lineage>
        <taxon>Eukaryota</taxon>
        <taxon>Fungi</taxon>
        <taxon>Dikarya</taxon>
        <taxon>Ascomycota</taxon>
        <taxon>Pezizomycotina</taxon>
        <taxon>Sordariomycetes</taxon>
        <taxon>Xylariomycetidae</taxon>
        <taxon>Xylariales</taxon>
        <taxon>Xylariaceae</taxon>
        <taxon>Rosellinia</taxon>
    </lineage>
</organism>
<name>A0A1W2TBL8_ROSNE</name>
<evidence type="ECO:0000313" key="3">
    <source>
        <dbReference type="Proteomes" id="UP000054516"/>
    </source>
</evidence>
<feature type="compositionally biased region" description="Basic and acidic residues" evidence="1">
    <location>
        <begin position="103"/>
        <end position="113"/>
    </location>
</feature>
<feature type="region of interest" description="Disordered" evidence="1">
    <location>
        <begin position="1"/>
        <end position="289"/>
    </location>
</feature>
<sequence length="941" mass="102411">MDSPSSAARGRGRASARKRHTFPSGGPSSSQPGPGAVTAVEPVDQFSSSAPADSVASSSFSFETPSPTAPRGTRARARVTEGNIPSSDDLDGKGGRSLRKRARVDYTIDHVDEYMSDGGKATPSSVRALKRRRTDTAFQQEIDDGEEPANAHIKRRSSEQLPPPPSTLRKRNQSRKPGAELQGPMPDRHAEDVEVHDTIEVGGHHSEQSDESTLRRTSSITSSGFSNDDSKPPHLTAPPSSFPSPRRSHLSVARTDSNPKHHQNGAEQPKAARTSLPSFPKKPAGESPRISYEHLTPYIENAFVEWPAVPLEADATVGLQPLQQDAAEETADDQPDGTQADSFKVDAAQEDTPLGDSLVPDSTPVDGAMEETPAMSPLPMDTRANSPIEDIGPPYIQPPLRGPISFKKTRDASEFTRLFENHKSLSSEEVWARLEVVQRALASWQDEYIELRKITDDEDNAVRYRQEEAGFAHRQKMAISKDPETILIQKDFVIKGVRAERPDPEIAYARYQDKLMATNYFFEYDDKEAKIGFQDPAEQKTGPGKGRLRDRPKQTAKAAEADDSNVVQGKRVRKPPVVYDGSEVASRGSSPVVAQRRRRRPGNATEDVGEANPAAPTAANTPVEQAPPKKKGKGGRPRKHPLPAPIPEHTPAPVEEVQPQPEQIEPEKPARKRRRRRAVVEEGPEVEGEAVPATNGVDPHAPPTKPGPRRTHSRLSEVPTNSFYSSSMQSTNMADESRPATSSSTATQSTVTSNNYQLREKRQKKFSLNPDGEVYDEEPKPKRVKRSKKAQAEDSAATALPAPIPSPVPPQQSTLEPHPAPKPPTKIKLKNYNGHISAPPPISVPAPNPFSVPSSSNSTPPHSSNSASNSATNGADPADIKDYNQMTKSEKMSHSMKARWASGSMSQAVAKRRATLANKKQAVKAAEPSQPLEAIPVMKQP</sequence>
<feature type="compositionally biased region" description="Low complexity" evidence="1">
    <location>
        <begin position="851"/>
        <end position="873"/>
    </location>
</feature>
<accession>A0A1W2TBL8</accession>
<feature type="compositionally biased region" description="Basic residues" evidence="1">
    <location>
        <begin position="628"/>
        <end position="641"/>
    </location>
</feature>
<dbReference type="PANTHER" id="PTHR48125:SF10">
    <property type="entry name" value="OS12G0136300 PROTEIN"/>
    <property type="match status" value="1"/>
</dbReference>
<feature type="compositionally biased region" description="Low complexity" evidence="1">
    <location>
        <begin position="741"/>
        <end position="753"/>
    </location>
</feature>
<feature type="compositionally biased region" description="Basic and acidic residues" evidence="1">
    <location>
        <begin position="878"/>
        <end position="893"/>
    </location>
</feature>
<reference evidence="2" key="1">
    <citation type="submission" date="2016-03" db="EMBL/GenBank/DDBJ databases">
        <title>Draft genome sequence of Rosellinia necatrix.</title>
        <authorList>
            <person name="Kanematsu S."/>
        </authorList>
    </citation>
    <scope>NUCLEOTIDE SEQUENCE [LARGE SCALE GENOMIC DNA]</scope>
    <source>
        <strain evidence="2">W97</strain>
    </source>
</reference>
<feature type="compositionally biased region" description="Low complexity" evidence="1">
    <location>
        <begin position="651"/>
        <end position="663"/>
    </location>
</feature>
<dbReference type="AlphaFoldDB" id="A0A1W2TBL8"/>
<feature type="compositionally biased region" description="Basic and acidic residues" evidence="1">
    <location>
        <begin position="186"/>
        <end position="214"/>
    </location>
</feature>
<feature type="region of interest" description="Disordered" evidence="1">
    <location>
        <begin position="532"/>
        <end position="941"/>
    </location>
</feature>
<dbReference type="Proteomes" id="UP000054516">
    <property type="component" value="Unassembled WGS sequence"/>
</dbReference>